<protein>
    <submittedName>
        <fullName evidence="2">Uncharacterized protein</fullName>
    </submittedName>
</protein>
<keyword evidence="1" id="KW-0472">Membrane</keyword>
<evidence type="ECO:0000313" key="2">
    <source>
        <dbReference type="EMBL" id="TDD74847.1"/>
    </source>
</evidence>
<feature type="transmembrane region" description="Helical" evidence="1">
    <location>
        <begin position="68"/>
        <end position="88"/>
    </location>
</feature>
<gene>
    <name evidence="2" type="ORF">E1298_32140</name>
</gene>
<dbReference type="OrthoDB" id="3694640at2"/>
<sequence>MGGVYPPDLWGERPGLAKLAAYARHGGGAPTDGPLRTGQIWWFRLVCLPITAWAYWKAWALERPFRGVPVLIVQTWWWLLNMAVFLHLL</sequence>
<dbReference type="RefSeq" id="WP_131899977.1">
    <property type="nucleotide sequence ID" value="NZ_SMKU01000230.1"/>
</dbReference>
<reference evidence="2 3" key="1">
    <citation type="submission" date="2019-03" db="EMBL/GenBank/DDBJ databases">
        <title>Draft genome sequences of novel Actinobacteria.</title>
        <authorList>
            <person name="Sahin N."/>
            <person name="Ay H."/>
            <person name="Saygin H."/>
        </authorList>
    </citation>
    <scope>NUCLEOTIDE SEQUENCE [LARGE SCALE GENOMIC DNA]</scope>
    <source>
        <strain evidence="2 3">H3C3</strain>
    </source>
</reference>
<keyword evidence="1" id="KW-0812">Transmembrane</keyword>
<dbReference type="Proteomes" id="UP000294513">
    <property type="component" value="Unassembled WGS sequence"/>
</dbReference>
<evidence type="ECO:0000256" key="1">
    <source>
        <dbReference type="SAM" id="Phobius"/>
    </source>
</evidence>
<name>A0A4V2YTR4_9ACTN</name>
<evidence type="ECO:0000313" key="3">
    <source>
        <dbReference type="Proteomes" id="UP000294513"/>
    </source>
</evidence>
<accession>A0A4V2YTR4</accession>
<comment type="caution">
    <text evidence="2">The sequence shown here is derived from an EMBL/GenBank/DDBJ whole genome shotgun (WGS) entry which is preliminary data.</text>
</comment>
<proteinExistence type="predicted"/>
<keyword evidence="1" id="KW-1133">Transmembrane helix</keyword>
<organism evidence="2 3">
    <name type="scientific">Actinomadura rubrisoli</name>
    <dbReference type="NCBI Taxonomy" id="2530368"/>
    <lineage>
        <taxon>Bacteria</taxon>
        <taxon>Bacillati</taxon>
        <taxon>Actinomycetota</taxon>
        <taxon>Actinomycetes</taxon>
        <taxon>Streptosporangiales</taxon>
        <taxon>Thermomonosporaceae</taxon>
        <taxon>Actinomadura</taxon>
    </lineage>
</organism>
<dbReference type="AlphaFoldDB" id="A0A4V2YTR4"/>
<feature type="transmembrane region" description="Helical" evidence="1">
    <location>
        <begin position="40"/>
        <end position="56"/>
    </location>
</feature>
<dbReference type="EMBL" id="SMKU01000230">
    <property type="protein sequence ID" value="TDD74847.1"/>
    <property type="molecule type" value="Genomic_DNA"/>
</dbReference>
<keyword evidence="3" id="KW-1185">Reference proteome</keyword>